<dbReference type="Proteomes" id="UP001480955">
    <property type="component" value="Unassembled WGS sequence"/>
</dbReference>
<sequence>MACDHEALAAMRREIEAPGVRVALIGFNEYSKHLLNWHSDKIVAIYDEEEWKVGIRFRDRKVVSSNEKFEIDLLVVCEYAQLYAFAGKIRALYDKKVRLYYPPRLHYKPTVEINVFEQDGIYNQIDFSKHQSPMSMMEPNKLKFLSELMRAGLKSEGDIVEMGCYQGGSVWHLAHVLKNLGETRTIYMFDVFETHMMHPNATMCNDEIARRLSFYPHCVRLEGLVNDNNLLDQVRGKKICFAHYDLGFIPEAVEFLWDHLNPGAPMVLDNYGHIAIDPWDLDEFFGQRGAHIIRLPWSEQGIVFKPCN</sequence>
<evidence type="ECO:0000313" key="1">
    <source>
        <dbReference type="EMBL" id="MER2249260.1"/>
    </source>
</evidence>
<dbReference type="SUPFAM" id="SSF53335">
    <property type="entry name" value="S-adenosyl-L-methionine-dependent methyltransferases"/>
    <property type="match status" value="1"/>
</dbReference>
<dbReference type="InterPro" id="IPR029063">
    <property type="entry name" value="SAM-dependent_MTases_sf"/>
</dbReference>
<reference evidence="1 2" key="1">
    <citation type="submission" date="2024-06" db="EMBL/GenBank/DDBJ databases">
        <authorList>
            <person name="Campbell A.G."/>
        </authorList>
    </citation>
    <scope>NUCLEOTIDE SEQUENCE [LARGE SCALE GENOMIC DNA]</scope>
    <source>
        <strain evidence="1 2">EM12</strain>
    </source>
</reference>
<organism evidence="1 2">
    <name type="scientific">Methylorubrum podarium</name>
    <dbReference type="NCBI Taxonomy" id="200476"/>
    <lineage>
        <taxon>Bacteria</taxon>
        <taxon>Pseudomonadati</taxon>
        <taxon>Pseudomonadota</taxon>
        <taxon>Alphaproteobacteria</taxon>
        <taxon>Hyphomicrobiales</taxon>
        <taxon>Methylobacteriaceae</taxon>
        <taxon>Methylorubrum</taxon>
    </lineage>
</organism>
<dbReference type="InterPro" id="IPR008884">
    <property type="entry name" value="TylF_MeTrfase"/>
</dbReference>
<keyword evidence="2" id="KW-1185">Reference proteome</keyword>
<accession>A0ABV1QIR8</accession>
<proteinExistence type="predicted"/>
<comment type="caution">
    <text evidence="1">The sequence shown here is derived from an EMBL/GenBank/DDBJ whole genome shotgun (WGS) entry which is preliminary data.</text>
</comment>
<dbReference type="EMBL" id="JBELQE010000032">
    <property type="protein sequence ID" value="MER2249260.1"/>
    <property type="molecule type" value="Genomic_DNA"/>
</dbReference>
<gene>
    <name evidence="1" type="ORF">ABS772_04960</name>
</gene>
<evidence type="ECO:0000313" key="2">
    <source>
        <dbReference type="Proteomes" id="UP001480955"/>
    </source>
</evidence>
<dbReference type="Gene3D" id="3.40.50.150">
    <property type="entry name" value="Vaccinia Virus protein VP39"/>
    <property type="match status" value="1"/>
</dbReference>
<dbReference type="Pfam" id="PF05711">
    <property type="entry name" value="TylF"/>
    <property type="match status" value="1"/>
</dbReference>
<name>A0ABV1QIR8_9HYPH</name>
<protein>
    <recommendedName>
        <fullName evidence="3">Methyltransferase</fullName>
    </recommendedName>
</protein>
<evidence type="ECO:0008006" key="3">
    <source>
        <dbReference type="Google" id="ProtNLM"/>
    </source>
</evidence>
<dbReference type="RefSeq" id="WP_350392657.1">
    <property type="nucleotide sequence ID" value="NZ_JBELQE010000032.1"/>
</dbReference>